<accession>A0A5J4TDJ5</accession>
<organism evidence="2 3">
    <name type="scientific">Streblomastix strix</name>
    <dbReference type="NCBI Taxonomy" id="222440"/>
    <lineage>
        <taxon>Eukaryota</taxon>
        <taxon>Metamonada</taxon>
        <taxon>Preaxostyla</taxon>
        <taxon>Oxymonadida</taxon>
        <taxon>Streblomastigidae</taxon>
        <taxon>Streblomastix</taxon>
    </lineage>
</organism>
<keyword evidence="1" id="KW-0812">Transmembrane</keyword>
<keyword evidence="1" id="KW-0472">Membrane</keyword>
<dbReference type="Proteomes" id="UP000324800">
    <property type="component" value="Unassembled WGS sequence"/>
</dbReference>
<dbReference type="AlphaFoldDB" id="A0A5J4TDJ5"/>
<reference evidence="2 3" key="1">
    <citation type="submission" date="2019-03" db="EMBL/GenBank/DDBJ databases">
        <title>Single cell metagenomics reveals metabolic interactions within the superorganism composed of flagellate Streblomastix strix and complex community of Bacteroidetes bacteria on its surface.</title>
        <authorList>
            <person name="Treitli S.C."/>
            <person name="Kolisko M."/>
            <person name="Husnik F."/>
            <person name="Keeling P."/>
            <person name="Hampl V."/>
        </authorList>
    </citation>
    <scope>NUCLEOTIDE SEQUENCE [LARGE SCALE GENOMIC DNA]</scope>
    <source>
        <strain evidence="2">ST1C</strain>
    </source>
</reference>
<dbReference type="EMBL" id="SNRW01033978">
    <property type="protein sequence ID" value="KAA6355833.1"/>
    <property type="molecule type" value="Genomic_DNA"/>
</dbReference>
<evidence type="ECO:0000313" key="2">
    <source>
        <dbReference type="EMBL" id="KAA6355833.1"/>
    </source>
</evidence>
<sequence>EEKIRRSWMQKRERNRIVVFAWIVIINMPHLGLVIQPFVMQFGLLVERVDSKFVSLLLFRYLVVGVRILVFTVISSFEKMDQMVEQLGTGLVKSSIAIANQYTRSGIVAAIILTSIIKSVTCKNQLIPFWSSSSMKPKILDNNVSTDDEQAPSVSSSAHIDHNIKLLYPGRITDDGCVFCKLLCTVMFISARVMYTLQIVSQMLKNVHKLNFRVAVQSRFTIYISFPYCSLQRSCIFVSRSERTWSKANIGCTDGLLYLVVPFILPSL</sequence>
<protein>
    <submittedName>
        <fullName evidence="2">Uncharacterized protein</fullName>
    </submittedName>
</protein>
<keyword evidence="1" id="KW-1133">Transmembrane helix</keyword>
<gene>
    <name evidence="2" type="ORF">EZS28_048640</name>
</gene>
<feature type="transmembrane region" description="Helical" evidence="1">
    <location>
        <begin position="59"/>
        <end position="77"/>
    </location>
</feature>
<proteinExistence type="predicted"/>
<name>A0A5J4TDJ5_9EUKA</name>
<evidence type="ECO:0000313" key="3">
    <source>
        <dbReference type="Proteomes" id="UP000324800"/>
    </source>
</evidence>
<evidence type="ECO:0000256" key="1">
    <source>
        <dbReference type="SAM" id="Phobius"/>
    </source>
</evidence>
<comment type="caution">
    <text evidence="2">The sequence shown here is derived from an EMBL/GenBank/DDBJ whole genome shotgun (WGS) entry which is preliminary data.</text>
</comment>
<feature type="non-terminal residue" evidence="2">
    <location>
        <position position="1"/>
    </location>
</feature>
<feature type="transmembrane region" description="Helical" evidence="1">
    <location>
        <begin position="20"/>
        <end position="39"/>
    </location>
</feature>